<feature type="region of interest" description="Disordered" evidence="1">
    <location>
        <begin position="1"/>
        <end position="26"/>
    </location>
</feature>
<reference evidence="2 3" key="1">
    <citation type="journal article" date="2015" name="Genome Biol. Evol.">
        <title>Phylogenomic analyses indicate that early fungi evolved digesting cell walls of algal ancestors of land plants.</title>
        <authorList>
            <person name="Chang Y."/>
            <person name="Wang S."/>
            <person name="Sekimoto S."/>
            <person name="Aerts A.L."/>
            <person name="Choi C."/>
            <person name="Clum A."/>
            <person name="LaButti K.M."/>
            <person name="Lindquist E.A."/>
            <person name="Yee Ngan C."/>
            <person name="Ohm R.A."/>
            <person name="Salamov A.A."/>
            <person name="Grigoriev I.V."/>
            <person name="Spatafora J.W."/>
            <person name="Berbee M.L."/>
        </authorList>
    </citation>
    <scope>NUCLEOTIDE SEQUENCE [LARGE SCALE GENOMIC DNA]</scope>
    <source>
        <strain evidence="2 3">JEL478</strain>
    </source>
</reference>
<accession>A0A139A7M8</accession>
<evidence type="ECO:0000313" key="3">
    <source>
        <dbReference type="Proteomes" id="UP000070544"/>
    </source>
</evidence>
<name>A0A139A7M8_GONPJ</name>
<dbReference type="EMBL" id="KQ965784">
    <property type="protein sequence ID" value="KXS12806.1"/>
    <property type="molecule type" value="Genomic_DNA"/>
</dbReference>
<organism evidence="2 3">
    <name type="scientific">Gonapodya prolifera (strain JEL478)</name>
    <name type="common">Monoblepharis prolifera</name>
    <dbReference type="NCBI Taxonomy" id="1344416"/>
    <lineage>
        <taxon>Eukaryota</taxon>
        <taxon>Fungi</taxon>
        <taxon>Fungi incertae sedis</taxon>
        <taxon>Chytridiomycota</taxon>
        <taxon>Chytridiomycota incertae sedis</taxon>
        <taxon>Monoblepharidomycetes</taxon>
        <taxon>Monoblepharidales</taxon>
        <taxon>Gonapodyaceae</taxon>
        <taxon>Gonapodya</taxon>
    </lineage>
</organism>
<sequence length="583" mass="65336">MDESQNQSSKRPKIPGSTFPKRELPHFTKRKVPVAAETRFAATDSNELWNQSSCPLASNSIPVTTQADEDAFRPFARLPILARNSQVLCVEYSPNGVNTHEVVWDYTTSRDEKVATKPDVIGAGDANEESDADKPYASRRRAGSPIVKIEHSAQLELSGISLALHWNNILNDDAINRFINTKEARFGAHFATFMTLVAMIVQRFGETHYELIAAFPTSFARAMTSITPNLWKTHDYRSIADTFFSDLNALGVLSNRLPGNPMDVLRTRLANAACRSVPRWIWGKKSLRVVKILVDVQHLGAMHKSGPVFIVNGSGSNYDSDGKLRVSIEIGRTIDVSVLLTQFSTSLIVVKPQHEYGKFIRVVPGHMPENELVRVELLNSRDRRLVACVTYEIFNQWLRTITYHVSTACVADGHHMTHKTRVKLRGEMTPDTHDIPFEFSYTTADEMSAGIVQGFFSSFPKVVTDPFLQYQAREGGKPLKLQFSKNMDEPITLKQKLIAPFIIRFVTDNDFNKKHIKGGDIVAWSHGVTFQTNGNMAIALRASEFAYARSVMECDKGFNTYSFGFELQNNKRVADPDGEAANQ</sequence>
<keyword evidence="3" id="KW-1185">Reference proteome</keyword>
<evidence type="ECO:0000256" key="1">
    <source>
        <dbReference type="SAM" id="MobiDB-lite"/>
    </source>
</evidence>
<protein>
    <submittedName>
        <fullName evidence="2">Uncharacterized protein</fullName>
    </submittedName>
</protein>
<evidence type="ECO:0000313" key="2">
    <source>
        <dbReference type="EMBL" id="KXS12806.1"/>
    </source>
</evidence>
<feature type="region of interest" description="Disordered" evidence="1">
    <location>
        <begin position="118"/>
        <end position="139"/>
    </location>
</feature>
<proteinExistence type="predicted"/>
<gene>
    <name evidence="2" type="ORF">M427DRAFT_59130</name>
</gene>
<dbReference type="AlphaFoldDB" id="A0A139A7M8"/>
<dbReference type="Proteomes" id="UP000070544">
    <property type="component" value="Unassembled WGS sequence"/>
</dbReference>